<dbReference type="NCBIfam" id="TIGR00181">
    <property type="entry name" value="pepF"/>
    <property type="match status" value="1"/>
</dbReference>
<keyword evidence="4 6" id="KW-0862">Zinc</keyword>
<evidence type="ECO:0000259" key="8">
    <source>
        <dbReference type="Pfam" id="PF08439"/>
    </source>
</evidence>
<dbReference type="AlphaFoldDB" id="H5SR23"/>
<reference evidence="9" key="1">
    <citation type="journal article" date="2005" name="Environ. Microbiol.">
        <title>Genetic and functional properties of uncultivated thermophilic crenarchaeotes from a subsurface gold mine as revealed by analysis of genome fragments.</title>
        <authorList>
            <person name="Nunoura T."/>
            <person name="Hirayama H."/>
            <person name="Takami H."/>
            <person name="Oida H."/>
            <person name="Nishi S."/>
            <person name="Shimamura S."/>
            <person name="Suzuki Y."/>
            <person name="Inagaki F."/>
            <person name="Takai K."/>
            <person name="Nealson K.H."/>
            <person name="Horikoshi K."/>
        </authorList>
    </citation>
    <scope>NUCLEOTIDE SEQUENCE</scope>
</reference>
<comment type="cofactor">
    <cofactor evidence="6">
        <name>Zn(2+)</name>
        <dbReference type="ChEBI" id="CHEBI:29105"/>
    </cofactor>
    <text evidence="6">Binds 1 zinc ion.</text>
</comment>
<sequence length="599" mass="68638">MTQQVLPRSQVPVEQTWNIQSVFPSDHAWEEEIKRVTDQLPQIASFRGRLGESPKVLADWFDLVERVGRSLGKIVVYAGMQHHVDTTDQAAAAKNDRARGLFARVMAAMAFAEPEMLSLGFEKLRQWTKEEPRLSIYGHYFDELERRKEHIRSAEVEELLRQVMDPFRTAAATHGILSDAELTFKPAAGGHEITHSTISTLLHHTDREVRRTAWENYCDAFLAFKNTMANCIAAGVKQNVFMARARRYKSALEAALTANHIPVEVFHNLIQTYKKNLPIWHQYWRMRRRALGYDKLYVYDTRAPLTQKEFKIPFKQTVEWICEGMKPLGEEYVQTLRKGVLEERWVDYAVNKGKRMGAFSSGAPGTHPFIMMSYNDDIFSLSTLAHELGHSMHSYYTWKTQPFIYARYSLFVAEVASNFNQALVRDYLLKTQKDPDFQITVIEEAMANFHRYFFIMPTLARFELEIHERVERGEALSAQTLIDLMADLFAEGYGDEVVMDRDRVGITWAQFATHLYANFYVYQYATGISGAHALAEGVLAGKPGAAEKYLEFLKAGGSLFPLDALKLAGVDLSSPEPVDQTFALMARYVEQLEHLTERR</sequence>
<comment type="similarity">
    <text evidence="6">Belongs to the peptidase M3B family.</text>
</comment>
<evidence type="ECO:0000256" key="6">
    <source>
        <dbReference type="RuleBase" id="RU368091"/>
    </source>
</evidence>
<evidence type="ECO:0000256" key="5">
    <source>
        <dbReference type="ARBA" id="ARBA00023049"/>
    </source>
</evidence>
<feature type="domain" description="Oligopeptidase F N-terminal" evidence="8">
    <location>
        <begin position="115"/>
        <end position="184"/>
    </location>
</feature>
<proteinExistence type="inferred from homology"/>
<keyword evidence="1 6" id="KW-0645">Protease</keyword>
<dbReference type="GO" id="GO:0046872">
    <property type="term" value="F:metal ion binding"/>
    <property type="evidence" value="ECO:0007669"/>
    <property type="project" value="UniProtKB-UniRule"/>
</dbReference>
<accession>H5SR23</accession>
<evidence type="ECO:0000256" key="2">
    <source>
        <dbReference type="ARBA" id="ARBA00022723"/>
    </source>
</evidence>
<reference evidence="9" key="2">
    <citation type="journal article" date="2012" name="PLoS ONE">
        <title>A Deeply Branching Thermophilic Bacterium with an Ancient Acetyl-CoA Pathway Dominates a Subsurface Ecosystem.</title>
        <authorList>
            <person name="Takami H."/>
            <person name="Noguchi H."/>
            <person name="Takaki Y."/>
            <person name="Uchiyama I."/>
            <person name="Toyoda A."/>
            <person name="Nishi S."/>
            <person name="Chee G.-J."/>
            <person name="Arai W."/>
            <person name="Nunoura T."/>
            <person name="Itoh T."/>
            <person name="Hattori M."/>
            <person name="Takai K."/>
        </authorList>
    </citation>
    <scope>NUCLEOTIDE SEQUENCE</scope>
</reference>
<keyword evidence="3 6" id="KW-0378">Hydrolase</keyword>
<feature type="domain" description="Peptidase M3A/M3B catalytic" evidence="7">
    <location>
        <begin position="201"/>
        <end position="583"/>
    </location>
</feature>
<dbReference type="EMBL" id="AP011801">
    <property type="protein sequence ID" value="BAL58540.1"/>
    <property type="molecule type" value="Genomic_DNA"/>
</dbReference>
<protein>
    <recommendedName>
        <fullName evidence="6">Oligopeptidase F</fullName>
        <ecNumber evidence="6">3.4.24.-</ecNumber>
    </recommendedName>
</protein>
<dbReference type="GO" id="GO:0004222">
    <property type="term" value="F:metalloendopeptidase activity"/>
    <property type="evidence" value="ECO:0007669"/>
    <property type="project" value="UniProtKB-UniRule"/>
</dbReference>
<dbReference type="SUPFAM" id="SSF55486">
    <property type="entry name" value="Metalloproteases ('zincins'), catalytic domain"/>
    <property type="match status" value="1"/>
</dbReference>
<dbReference type="Gene3D" id="1.10.287.830">
    <property type="entry name" value="putative peptidase helix hairpin domain like"/>
    <property type="match status" value="1"/>
</dbReference>
<keyword evidence="2 6" id="KW-0479">Metal-binding</keyword>
<evidence type="ECO:0000256" key="4">
    <source>
        <dbReference type="ARBA" id="ARBA00022833"/>
    </source>
</evidence>
<dbReference type="Gene3D" id="1.10.1370.20">
    <property type="entry name" value="Oligoendopeptidase f, C-terminal domain"/>
    <property type="match status" value="1"/>
</dbReference>
<dbReference type="InterPro" id="IPR042088">
    <property type="entry name" value="OligoPept_F_C"/>
</dbReference>
<dbReference type="InterPro" id="IPR013647">
    <property type="entry name" value="OligopepF_N_dom"/>
</dbReference>
<dbReference type="Pfam" id="PF01432">
    <property type="entry name" value="Peptidase_M3"/>
    <property type="match status" value="1"/>
</dbReference>
<dbReference type="InterPro" id="IPR001567">
    <property type="entry name" value="Pept_M3A_M3B_dom"/>
</dbReference>
<evidence type="ECO:0000313" key="9">
    <source>
        <dbReference type="EMBL" id="BAL58540.1"/>
    </source>
</evidence>
<dbReference type="Pfam" id="PF08439">
    <property type="entry name" value="Peptidase_M3_N"/>
    <property type="match status" value="1"/>
</dbReference>
<name>H5SR23_ACEAU</name>
<dbReference type="Gene3D" id="1.20.140.70">
    <property type="entry name" value="Oligopeptidase f, N-terminal domain"/>
    <property type="match status" value="1"/>
</dbReference>
<dbReference type="CDD" id="cd09608">
    <property type="entry name" value="M3B_PepF"/>
    <property type="match status" value="1"/>
</dbReference>
<keyword evidence="5 6" id="KW-0482">Metalloprotease</keyword>
<gene>
    <name evidence="9" type="ORF">HGMM_OP2C090</name>
</gene>
<evidence type="ECO:0000259" key="7">
    <source>
        <dbReference type="Pfam" id="PF01432"/>
    </source>
</evidence>
<organism evidence="9">
    <name type="scientific">Acetithermum autotrophicum</name>
    <dbReference type="NCBI Taxonomy" id="1446466"/>
    <lineage>
        <taxon>Bacteria</taxon>
        <taxon>Candidatus Bipolaricaulota</taxon>
        <taxon>Candidatus Acetithermum</taxon>
    </lineage>
</organism>
<dbReference type="EC" id="3.4.24.-" evidence="6"/>
<evidence type="ECO:0000256" key="3">
    <source>
        <dbReference type="ARBA" id="ARBA00022801"/>
    </source>
</evidence>
<dbReference type="InterPro" id="IPR004438">
    <property type="entry name" value="Peptidase_M3B"/>
</dbReference>
<comment type="function">
    <text evidence="6">Has oligopeptidase activity and degrades a variety of small bioactive peptides.</text>
</comment>
<evidence type="ECO:0000256" key="1">
    <source>
        <dbReference type="ARBA" id="ARBA00022670"/>
    </source>
</evidence>
<dbReference type="GO" id="GO:0006508">
    <property type="term" value="P:proteolysis"/>
    <property type="evidence" value="ECO:0007669"/>
    <property type="project" value="UniProtKB-KW"/>
</dbReference>